<gene>
    <name evidence="3" type="ORF">A2527_05055</name>
</gene>
<dbReference type="NCBIfam" id="TIGR00654">
    <property type="entry name" value="PhzF_family"/>
    <property type="match status" value="1"/>
</dbReference>
<evidence type="ECO:0000313" key="3">
    <source>
        <dbReference type="EMBL" id="OGG94873.1"/>
    </source>
</evidence>
<dbReference type="STRING" id="1817772.A2527_05055"/>
<reference evidence="3 4" key="1">
    <citation type="journal article" date="2016" name="Nat. Commun.">
        <title>Thousands of microbial genomes shed light on interconnected biogeochemical processes in an aquifer system.</title>
        <authorList>
            <person name="Anantharaman K."/>
            <person name="Brown C.T."/>
            <person name="Hug L.A."/>
            <person name="Sharon I."/>
            <person name="Castelle C.J."/>
            <person name="Probst A.J."/>
            <person name="Thomas B.C."/>
            <person name="Singh A."/>
            <person name="Wilkins M.J."/>
            <person name="Karaoz U."/>
            <person name="Brodie E.L."/>
            <person name="Williams K.H."/>
            <person name="Hubbard S.S."/>
            <person name="Banfield J.F."/>
        </authorList>
    </citation>
    <scope>NUCLEOTIDE SEQUENCE [LARGE SCALE GENOMIC DNA]</scope>
</reference>
<name>A0A1F6G9U7_9PROT</name>
<dbReference type="Proteomes" id="UP000178449">
    <property type="component" value="Unassembled WGS sequence"/>
</dbReference>
<comment type="caution">
    <text evidence="3">The sequence shown here is derived from an EMBL/GenBank/DDBJ whole genome shotgun (WGS) entry which is preliminary data.</text>
</comment>
<evidence type="ECO:0000256" key="2">
    <source>
        <dbReference type="PIRSR" id="PIRSR016184-1"/>
    </source>
</evidence>
<dbReference type="InterPro" id="IPR003719">
    <property type="entry name" value="Phenazine_PhzF-like"/>
</dbReference>
<sequence length="284" mass="30888">MSHAFLQLNVFSKDPFKGNPLAVVKLEGGRMTDKRLKELANWTNLSETVFLERSHKADFKARIFTPKGEIPFAGHPSLGALCAALHFGHTPKNKAQYKLECGVGIVNLKKEGRQFWVEMPKAEVSTPDLVRQRLLRLLTQFEGADSRLVNLGPKWLVAEVTSRAALLGRTPAPAEIKALCLECGAGGLTLFAQYEDQPGQIEVRSYAPLHGIEEDPVCGSGNGAVAAYLKDTDGLKSLGSRYLATQGEALGRQGEVQVEVVGEQIWIGGEVQIVIEGKLEGLTI</sequence>
<protein>
    <recommendedName>
        <fullName evidence="5">Phenazine biosynthesis protein PhzF</fullName>
    </recommendedName>
</protein>
<dbReference type="PANTHER" id="PTHR13774:SF32">
    <property type="entry name" value="ANTISENSE-ENHANCING SEQUENCE 1"/>
    <property type="match status" value="1"/>
</dbReference>
<dbReference type="GO" id="GO:0005737">
    <property type="term" value="C:cytoplasm"/>
    <property type="evidence" value="ECO:0007669"/>
    <property type="project" value="TreeGrafter"/>
</dbReference>
<proteinExistence type="inferred from homology"/>
<dbReference type="PANTHER" id="PTHR13774">
    <property type="entry name" value="PHENAZINE BIOSYNTHESIS PROTEIN"/>
    <property type="match status" value="1"/>
</dbReference>
<dbReference type="SUPFAM" id="SSF54506">
    <property type="entry name" value="Diaminopimelate epimerase-like"/>
    <property type="match status" value="1"/>
</dbReference>
<dbReference type="Gene3D" id="3.10.310.10">
    <property type="entry name" value="Diaminopimelate Epimerase, Chain A, domain 1"/>
    <property type="match status" value="2"/>
</dbReference>
<dbReference type="AlphaFoldDB" id="A0A1F6G9U7"/>
<dbReference type="PIRSF" id="PIRSF016184">
    <property type="entry name" value="PhzC_PhzF"/>
    <property type="match status" value="1"/>
</dbReference>
<dbReference type="EMBL" id="MFNE01000032">
    <property type="protein sequence ID" value="OGG94873.1"/>
    <property type="molecule type" value="Genomic_DNA"/>
</dbReference>
<comment type="similarity">
    <text evidence="1">Belongs to the PhzF family.</text>
</comment>
<dbReference type="Pfam" id="PF02567">
    <property type="entry name" value="PhzC-PhzF"/>
    <property type="match status" value="1"/>
</dbReference>
<dbReference type="GO" id="GO:0016853">
    <property type="term" value="F:isomerase activity"/>
    <property type="evidence" value="ECO:0007669"/>
    <property type="project" value="TreeGrafter"/>
</dbReference>
<evidence type="ECO:0000256" key="1">
    <source>
        <dbReference type="ARBA" id="ARBA00008270"/>
    </source>
</evidence>
<organism evidence="3 4">
    <name type="scientific">Candidatus Lambdaproteobacteria bacterium RIFOXYD2_FULL_50_16</name>
    <dbReference type="NCBI Taxonomy" id="1817772"/>
    <lineage>
        <taxon>Bacteria</taxon>
        <taxon>Pseudomonadati</taxon>
        <taxon>Pseudomonadota</taxon>
        <taxon>Candidatus Lambdaproteobacteria</taxon>
    </lineage>
</organism>
<evidence type="ECO:0008006" key="5">
    <source>
        <dbReference type="Google" id="ProtNLM"/>
    </source>
</evidence>
<feature type="active site" evidence="2">
    <location>
        <position position="47"/>
    </location>
</feature>
<accession>A0A1F6G9U7</accession>
<evidence type="ECO:0000313" key="4">
    <source>
        <dbReference type="Proteomes" id="UP000178449"/>
    </source>
</evidence>